<dbReference type="InterPro" id="IPR001936">
    <property type="entry name" value="RasGAP_dom"/>
</dbReference>
<dbReference type="GO" id="GO:2000145">
    <property type="term" value="P:regulation of cell motility"/>
    <property type="evidence" value="ECO:0007669"/>
    <property type="project" value="EnsemblProtists"/>
</dbReference>
<accession>F0ZT79</accession>
<dbReference type="SMART" id="SM00323">
    <property type="entry name" value="RasGAP"/>
    <property type="match status" value="1"/>
</dbReference>
<dbReference type="OMA" id="ISSELMY"/>
<dbReference type="InterPro" id="IPR008936">
    <property type="entry name" value="Rho_GTPase_activation_prot"/>
</dbReference>
<dbReference type="SMART" id="SM00239">
    <property type="entry name" value="C2"/>
    <property type="match status" value="1"/>
</dbReference>
<dbReference type="GO" id="GO:0044354">
    <property type="term" value="C:macropinosome"/>
    <property type="evidence" value="ECO:0007669"/>
    <property type="project" value="EnsemblProtists"/>
</dbReference>
<dbReference type="RefSeq" id="XP_003290630.1">
    <property type="nucleotide sequence ID" value="XM_003290582.1"/>
</dbReference>
<dbReference type="SUPFAM" id="SSF49562">
    <property type="entry name" value="C2 domain (Calcium/lipid-binding domain, CaLB)"/>
    <property type="match status" value="1"/>
</dbReference>
<dbReference type="eggNOG" id="KOG1826">
    <property type="taxonomic scope" value="Eukaryota"/>
</dbReference>
<sequence length="460" mass="52701">MEKLYGKVSIKILGARDILPLDITTSDPYCLIQTKDLNDIPTSPVFKTEVIYKTLNPVWKEEEFIFDIYGTNIVHILMYDEDKISKDDFAGLVRVNLDEYRNKGLRDIWIPLEGKNPKKPSKKKRGDIHLQINFSSFLSLSHYLNFDNHKIIKDLSKQLITDDFAKALMFYFSNSKACNLIDIIRDITSLEIENTVDPNVLFRTDSLSTKIIVATFKSIGYNFLREALTPLIRSMIENDVKLEVDTNKVSEAQSQQNSTQLTFYCSSFITAIKASMDQLPNEIKVICNLLYELILKKFSSENTSIKAVGGFLFLRFINPAIFSPEAFGLISDAPNPNVRRTLTLVSKVLQNISNQVTVTKEKDLLSFNPFITERFADLSNIIKQISTEVIDMPQQQFDFPLLQIEPITLMRHIDCIISSINDKKSFYSNNTSIEFNNEIITRAKLIQAQLKQQSKIQTKK</sequence>
<gene>
    <name evidence="4" type="ORF">DICPUDRAFT_155156</name>
</gene>
<dbReference type="GO" id="GO:0045335">
    <property type="term" value="C:phagocytic vesicle"/>
    <property type="evidence" value="ECO:0007669"/>
    <property type="project" value="EnsemblProtists"/>
</dbReference>
<evidence type="ECO:0008006" key="6">
    <source>
        <dbReference type="Google" id="ProtNLM"/>
    </source>
</evidence>
<dbReference type="GO" id="GO:0070685">
    <property type="term" value="C:macropinocytic cup"/>
    <property type="evidence" value="ECO:0007669"/>
    <property type="project" value="EnsemblProtists"/>
</dbReference>
<dbReference type="GO" id="GO:0043326">
    <property type="term" value="P:chemotaxis to folate"/>
    <property type="evidence" value="ECO:0007669"/>
    <property type="project" value="EnsemblProtists"/>
</dbReference>
<dbReference type="STRING" id="5786.F0ZT79"/>
<dbReference type="GO" id="GO:0046488">
    <property type="term" value="P:phosphatidylinositol metabolic process"/>
    <property type="evidence" value="ECO:0007669"/>
    <property type="project" value="EnsemblProtists"/>
</dbReference>
<dbReference type="GO" id="GO:0043325">
    <property type="term" value="F:phosphatidylinositol-3,4-bisphosphate binding"/>
    <property type="evidence" value="ECO:0007669"/>
    <property type="project" value="EnsemblProtists"/>
</dbReference>
<dbReference type="GeneID" id="10508095"/>
<dbReference type="GO" id="GO:1902531">
    <property type="term" value="P:regulation of intracellular signal transduction"/>
    <property type="evidence" value="ECO:0000318"/>
    <property type="project" value="GO_Central"/>
</dbReference>
<dbReference type="EMBL" id="GL871171">
    <property type="protein sequence ID" value="EGC32845.1"/>
    <property type="molecule type" value="Genomic_DNA"/>
</dbReference>
<dbReference type="PROSITE" id="PS50018">
    <property type="entry name" value="RAS_GTPASE_ACTIV_2"/>
    <property type="match status" value="1"/>
</dbReference>
<evidence type="ECO:0000259" key="3">
    <source>
        <dbReference type="PROSITE" id="PS50018"/>
    </source>
</evidence>
<dbReference type="KEGG" id="dpp:DICPUDRAFT_155156"/>
<dbReference type="Pfam" id="PF00168">
    <property type="entry name" value="C2"/>
    <property type="match status" value="1"/>
</dbReference>
<dbReference type="Gene3D" id="2.60.40.150">
    <property type="entry name" value="C2 domain"/>
    <property type="match status" value="1"/>
</dbReference>
<name>F0ZT79_DICPU</name>
<protein>
    <recommendedName>
        <fullName evidence="6">Ras GTPase-activating protein</fullName>
    </recommendedName>
</protein>
<dbReference type="PANTHER" id="PTHR10194">
    <property type="entry name" value="RAS GTPASE-ACTIVATING PROTEINS"/>
    <property type="match status" value="1"/>
</dbReference>
<dbReference type="VEuPathDB" id="AmoebaDB:DICPUDRAFT_155156"/>
<feature type="domain" description="C2" evidence="2">
    <location>
        <begin position="1"/>
        <end position="110"/>
    </location>
</feature>
<dbReference type="OrthoDB" id="17673at2759"/>
<dbReference type="SUPFAM" id="SSF48350">
    <property type="entry name" value="GTPase activation domain, GAP"/>
    <property type="match status" value="1"/>
</dbReference>
<dbReference type="AlphaFoldDB" id="F0ZT79"/>
<keyword evidence="1" id="KW-0343">GTPase activation</keyword>
<dbReference type="Gene3D" id="1.10.506.10">
    <property type="entry name" value="GTPase Activation - p120gap, domain 1"/>
    <property type="match status" value="1"/>
</dbReference>
<evidence type="ECO:0000313" key="4">
    <source>
        <dbReference type="EMBL" id="EGC32845.1"/>
    </source>
</evidence>
<dbReference type="InterPro" id="IPR039360">
    <property type="entry name" value="Ras_GTPase"/>
</dbReference>
<feature type="domain" description="Ras-GAP" evidence="3">
    <location>
        <begin position="180"/>
        <end position="354"/>
    </location>
</feature>
<dbReference type="InterPro" id="IPR000008">
    <property type="entry name" value="C2_dom"/>
</dbReference>
<dbReference type="GO" id="GO:0031254">
    <property type="term" value="C:cell trailing edge"/>
    <property type="evidence" value="ECO:0007669"/>
    <property type="project" value="EnsemblProtists"/>
</dbReference>
<dbReference type="PROSITE" id="PS50004">
    <property type="entry name" value="C2"/>
    <property type="match status" value="1"/>
</dbReference>
<reference evidence="5" key="1">
    <citation type="journal article" date="2011" name="Genome Biol.">
        <title>Comparative genomics of the social amoebae Dictyostelium discoideum and Dictyostelium purpureum.</title>
        <authorList>
            <consortium name="US DOE Joint Genome Institute (JGI-PGF)"/>
            <person name="Sucgang R."/>
            <person name="Kuo A."/>
            <person name="Tian X."/>
            <person name="Salerno W."/>
            <person name="Parikh A."/>
            <person name="Feasley C.L."/>
            <person name="Dalin E."/>
            <person name="Tu H."/>
            <person name="Huang E."/>
            <person name="Barry K."/>
            <person name="Lindquist E."/>
            <person name="Shapiro H."/>
            <person name="Bruce D."/>
            <person name="Schmutz J."/>
            <person name="Salamov A."/>
            <person name="Fey P."/>
            <person name="Gaudet P."/>
            <person name="Anjard C."/>
            <person name="Babu M.M."/>
            <person name="Basu S."/>
            <person name="Bushmanova Y."/>
            <person name="van der Wel H."/>
            <person name="Katoh-Kurasawa M."/>
            <person name="Dinh C."/>
            <person name="Coutinho P.M."/>
            <person name="Saito T."/>
            <person name="Elias M."/>
            <person name="Schaap P."/>
            <person name="Kay R.R."/>
            <person name="Henrissat B."/>
            <person name="Eichinger L."/>
            <person name="Rivero F."/>
            <person name="Putnam N.H."/>
            <person name="West C.M."/>
            <person name="Loomis W.F."/>
            <person name="Chisholm R.L."/>
            <person name="Shaulsky G."/>
            <person name="Strassmann J.E."/>
            <person name="Queller D.C."/>
            <person name="Kuspa A."/>
            <person name="Grigoriev I.V."/>
        </authorList>
    </citation>
    <scope>NUCLEOTIDE SEQUENCE [LARGE SCALE GENOMIC DNA]</scope>
    <source>
        <strain evidence="5">QSDP1</strain>
    </source>
</reference>
<evidence type="ECO:0000313" key="5">
    <source>
        <dbReference type="Proteomes" id="UP000001064"/>
    </source>
</evidence>
<dbReference type="GO" id="GO:0005547">
    <property type="term" value="F:phosphatidylinositol-3,4,5-trisphosphate binding"/>
    <property type="evidence" value="ECO:0007669"/>
    <property type="project" value="EnsemblProtists"/>
</dbReference>
<proteinExistence type="predicted"/>
<organism evidence="4 5">
    <name type="scientific">Dictyostelium purpureum</name>
    <name type="common">Slime mold</name>
    <dbReference type="NCBI Taxonomy" id="5786"/>
    <lineage>
        <taxon>Eukaryota</taxon>
        <taxon>Amoebozoa</taxon>
        <taxon>Evosea</taxon>
        <taxon>Eumycetozoa</taxon>
        <taxon>Dictyostelia</taxon>
        <taxon>Dictyosteliales</taxon>
        <taxon>Dictyosteliaceae</taxon>
        <taxon>Dictyostelium</taxon>
    </lineage>
</organism>
<keyword evidence="5" id="KW-1185">Reference proteome</keyword>
<dbReference type="InParanoid" id="F0ZT79"/>
<dbReference type="eggNOG" id="KOG1032">
    <property type="taxonomic scope" value="Eukaryota"/>
</dbReference>
<dbReference type="GO" id="GO:0031256">
    <property type="term" value="C:leading edge membrane"/>
    <property type="evidence" value="ECO:0007669"/>
    <property type="project" value="EnsemblProtists"/>
</dbReference>
<dbReference type="GO" id="GO:0046580">
    <property type="term" value="P:negative regulation of Ras protein signal transduction"/>
    <property type="evidence" value="ECO:0007669"/>
    <property type="project" value="EnsemblProtists"/>
</dbReference>
<dbReference type="GO" id="GO:0050764">
    <property type="term" value="P:regulation of phagocytosis"/>
    <property type="evidence" value="ECO:0007669"/>
    <property type="project" value="EnsemblProtists"/>
</dbReference>
<dbReference type="GO" id="GO:1905301">
    <property type="term" value="P:regulation of macropinocytosis"/>
    <property type="evidence" value="ECO:0007669"/>
    <property type="project" value="EnsemblProtists"/>
</dbReference>
<dbReference type="GO" id="GO:0005096">
    <property type="term" value="F:GTPase activator activity"/>
    <property type="evidence" value="ECO:0000318"/>
    <property type="project" value="GO_Central"/>
</dbReference>
<evidence type="ECO:0000256" key="1">
    <source>
        <dbReference type="ARBA" id="ARBA00022468"/>
    </source>
</evidence>
<dbReference type="PANTHER" id="PTHR10194:SF149">
    <property type="entry name" value="C2 DOMAIN-CONTAINING PROTEIN"/>
    <property type="match status" value="1"/>
</dbReference>
<dbReference type="GO" id="GO:0009898">
    <property type="term" value="C:cytoplasmic side of plasma membrane"/>
    <property type="evidence" value="ECO:0007669"/>
    <property type="project" value="EnsemblProtists"/>
</dbReference>
<dbReference type="CDD" id="cd00030">
    <property type="entry name" value="C2"/>
    <property type="match status" value="1"/>
</dbReference>
<evidence type="ECO:0000259" key="2">
    <source>
        <dbReference type="PROSITE" id="PS50004"/>
    </source>
</evidence>
<dbReference type="Pfam" id="PF00616">
    <property type="entry name" value="RasGAP"/>
    <property type="match status" value="1"/>
</dbReference>
<dbReference type="Proteomes" id="UP000001064">
    <property type="component" value="Unassembled WGS sequence"/>
</dbReference>
<dbReference type="InterPro" id="IPR035892">
    <property type="entry name" value="C2_domain_sf"/>
</dbReference>
<dbReference type="GO" id="GO:0001891">
    <property type="term" value="C:phagocytic cup"/>
    <property type="evidence" value="ECO:0007669"/>
    <property type="project" value="EnsemblProtists"/>
</dbReference>